<organism evidence="3 4">
    <name type="scientific">Ottowia oryzae</name>
    <dbReference type="NCBI Taxonomy" id="2109914"/>
    <lineage>
        <taxon>Bacteria</taxon>
        <taxon>Pseudomonadati</taxon>
        <taxon>Pseudomonadota</taxon>
        <taxon>Betaproteobacteria</taxon>
        <taxon>Burkholderiales</taxon>
        <taxon>Comamonadaceae</taxon>
        <taxon>Ottowia</taxon>
    </lineage>
</organism>
<evidence type="ECO:0000256" key="2">
    <source>
        <dbReference type="SAM" id="SignalP"/>
    </source>
</evidence>
<dbReference type="AlphaFoldDB" id="A0A2S0MEL8"/>
<evidence type="ECO:0000256" key="1">
    <source>
        <dbReference type="SAM" id="MobiDB-lite"/>
    </source>
</evidence>
<gene>
    <name evidence="3" type="ORF">C6570_08800</name>
</gene>
<name>A0A2S0MEL8_9BURK</name>
<dbReference type="KEGG" id="otk:C6570_08800"/>
<evidence type="ECO:0000313" key="3">
    <source>
        <dbReference type="EMBL" id="AVO34318.1"/>
    </source>
</evidence>
<dbReference type="RefSeq" id="WP_106702872.1">
    <property type="nucleotide sequence ID" value="NZ_CP027666.1"/>
</dbReference>
<feature type="region of interest" description="Disordered" evidence="1">
    <location>
        <begin position="27"/>
        <end position="48"/>
    </location>
</feature>
<feature type="signal peptide" evidence="2">
    <location>
        <begin position="1"/>
        <end position="23"/>
    </location>
</feature>
<evidence type="ECO:0000313" key="4">
    <source>
        <dbReference type="Proteomes" id="UP000239709"/>
    </source>
</evidence>
<feature type="compositionally biased region" description="Low complexity" evidence="1">
    <location>
        <begin position="35"/>
        <end position="48"/>
    </location>
</feature>
<keyword evidence="2" id="KW-0732">Signal</keyword>
<dbReference type="Proteomes" id="UP000239709">
    <property type="component" value="Chromosome"/>
</dbReference>
<dbReference type="OrthoDB" id="7032527at2"/>
<accession>A0A2S0MEL8</accession>
<evidence type="ECO:0008006" key="5">
    <source>
        <dbReference type="Google" id="ProtNLM"/>
    </source>
</evidence>
<keyword evidence="4" id="KW-1185">Reference proteome</keyword>
<feature type="chain" id="PRO_5015620685" description="DUF305 domain-containing protein" evidence="2">
    <location>
        <begin position="24"/>
        <end position="156"/>
    </location>
</feature>
<dbReference type="EMBL" id="CP027666">
    <property type="protein sequence ID" value="AVO34318.1"/>
    <property type="molecule type" value="Genomic_DNA"/>
</dbReference>
<protein>
    <recommendedName>
        <fullName evidence="5">DUF305 domain-containing protein</fullName>
    </recommendedName>
</protein>
<reference evidence="3 4" key="1">
    <citation type="submission" date="2018-03" db="EMBL/GenBank/DDBJ databases">
        <title>Genome sequencing of Ottowia sp.</title>
        <authorList>
            <person name="Kim S.-J."/>
            <person name="Heo J."/>
            <person name="Kwon S.-W."/>
        </authorList>
    </citation>
    <scope>NUCLEOTIDE SEQUENCE [LARGE SCALE GENOMIC DNA]</scope>
    <source>
        <strain evidence="3 4">KADR8-3</strain>
    </source>
</reference>
<proteinExistence type="predicted"/>
<sequence length="156" mass="16624">MKSLIKLSAGVLLALGSLVSAQAQAPASNDHVAHHPGQAAATPPATAGAPNLPNAAMMQNMDAHMQAMREMHENMNAAKTPEARQALMDEHMKTMQGGIQMMGMMHGQAAASPPAGMAGMQHHHQMMEKRMAMMESMMKMMMDRLPPTPPGSSSIK</sequence>